<evidence type="ECO:0000313" key="1">
    <source>
        <dbReference type="EMBL" id="EZF53892.1"/>
    </source>
</evidence>
<reference evidence="1" key="1">
    <citation type="submission" date="2014-02" db="EMBL/GenBank/DDBJ databases">
        <title>The Genome Sequence of Trichophyton rubrum (morphotype fischeri) CBS 288.86.</title>
        <authorList>
            <consortium name="The Broad Institute Genomics Platform"/>
            <person name="Cuomo C.A."/>
            <person name="White T.C."/>
            <person name="Graser Y."/>
            <person name="Martinez-Rossi N."/>
            <person name="Heitman J."/>
            <person name="Young S.K."/>
            <person name="Zeng Q."/>
            <person name="Gargeya S."/>
            <person name="Abouelleil A."/>
            <person name="Alvarado L."/>
            <person name="Chapman S.B."/>
            <person name="Gainer-Dewar J."/>
            <person name="Goldberg J."/>
            <person name="Griggs A."/>
            <person name="Gujja S."/>
            <person name="Hansen M."/>
            <person name="Howarth C."/>
            <person name="Imamovic A."/>
            <person name="Larimer J."/>
            <person name="Martinez D."/>
            <person name="Murphy C."/>
            <person name="Pearson M.D."/>
            <person name="Persinoti G."/>
            <person name="Poon T."/>
            <person name="Priest M."/>
            <person name="Roberts A.D."/>
            <person name="Saif S."/>
            <person name="Shea T.D."/>
            <person name="Sykes S.N."/>
            <person name="Wortman J."/>
            <person name="Nusbaum C."/>
            <person name="Birren B."/>
        </authorList>
    </citation>
    <scope>NUCLEOTIDE SEQUENCE [LARGE SCALE GENOMIC DNA]</scope>
    <source>
        <strain evidence="1">CBS 288.86</strain>
    </source>
</reference>
<proteinExistence type="predicted"/>
<organism evidence="1">
    <name type="scientific">Trichophyton rubrum CBS 288.86</name>
    <dbReference type="NCBI Taxonomy" id="1215330"/>
    <lineage>
        <taxon>Eukaryota</taxon>
        <taxon>Fungi</taxon>
        <taxon>Dikarya</taxon>
        <taxon>Ascomycota</taxon>
        <taxon>Pezizomycotina</taxon>
        <taxon>Eurotiomycetes</taxon>
        <taxon>Eurotiomycetidae</taxon>
        <taxon>Onygenales</taxon>
        <taxon>Arthrodermataceae</taxon>
        <taxon>Trichophyton</taxon>
    </lineage>
</organism>
<dbReference type="InterPro" id="IPR043519">
    <property type="entry name" value="NT_sf"/>
</dbReference>
<gene>
    <name evidence="1" type="ORF">H103_03282</name>
</gene>
<dbReference type="Proteomes" id="UP000023758">
    <property type="component" value="Unassembled WGS sequence"/>
</dbReference>
<name>A0A022W699_TRIRU</name>
<dbReference type="EMBL" id="KK207801">
    <property type="protein sequence ID" value="EZF53892.1"/>
    <property type="molecule type" value="Genomic_DNA"/>
</dbReference>
<dbReference type="OrthoDB" id="3259529at2759"/>
<protein>
    <submittedName>
        <fullName evidence="1">Uncharacterized protein</fullName>
    </submittedName>
</protein>
<dbReference type="AlphaFoldDB" id="A0A022W699"/>
<dbReference type="SUPFAM" id="SSF81301">
    <property type="entry name" value="Nucleotidyltransferase"/>
    <property type="match status" value="1"/>
</dbReference>
<dbReference type="HOGENOM" id="CLU_079100_0_0_1"/>
<accession>A0A022W699</accession>
<sequence>MEFSVMQLLLELLQRAGISVCIVGELALNYYNAPRIVHDLELCVREDDLTTAASIFQSTEYWISPQKPILFTDRYYRLSPLEQNIISPEEHYEFQGTYSKELLDTVPAHQIATLPLPRFAPLFRGLCTIYIETREVTAAIAAEMLVDGMDIDEHWCHRHFDPSHQAVLNFALNLVRGKASRIADFSMNEVTCFIVDKHELQNLRGVPGFSRSTVD</sequence>
<dbReference type="Gene3D" id="3.30.460.40">
    <property type="match status" value="1"/>
</dbReference>